<reference evidence="1 2" key="1">
    <citation type="submission" date="2018-12" db="EMBL/GenBank/DDBJ databases">
        <title>Hymenobacter gummosus sp. nov., isolated from a spring.</title>
        <authorList>
            <person name="Nie L."/>
        </authorList>
    </citation>
    <scope>NUCLEOTIDE SEQUENCE [LARGE SCALE GENOMIC DNA]</scope>
    <source>
        <strain evidence="1 2">KCTC 52166</strain>
    </source>
</reference>
<name>A0A431TXP4_9BACT</name>
<evidence type="ECO:0000313" key="2">
    <source>
        <dbReference type="Proteomes" id="UP000282184"/>
    </source>
</evidence>
<keyword evidence="2" id="KW-1185">Reference proteome</keyword>
<dbReference type="EMBL" id="RXOF01000014">
    <property type="protein sequence ID" value="RTQ46861.1"/>
    <property type="molecule type" value="Genomic_DNA"/>
</dbReference>
<proteinExistence type="predicted"/>
<dbReference type="Proteomes" id="UP000282184">
    <property type="component" value="Unassembled WGS sequence"/>
</dbReference>
<comment type="caution">
    <text evidence="1">The sequence shown here is derived from an EMBL/GenBank/DDBJ whole genome shotgun (WGS) entry which is preliminary data.</text>
</comment>
<protein>
    <submittedName>
        <fullName evidence="1">Uncharacterized protein</fullName>
    </submittedName>
</protein>
<evidence type="ECO:0000313" key="1">
    <source>
        <dbReference type="EMBL" id="RTQ46861.1"/>
    </source>
</evidence>
<gene>
    <name evidence="1" type="ORF">EJV47_21050</name>
</gene>
<dbReference type="RefSeq" id="WP_126695182.1">
    <property type="nucleotide sequence ID" value="NZ_RXOF01000014.1"/>
</dbReference>
<dbReference type="OrthoDB" id="885686at2"/>
<accession>A0A431TXP4</accession>
<sequence>MPASTPRAVLQLQLVPAGRRLDFDLAPDHHAHVYRRSAYQPWECIAYNAHSPFVDRAALPVGAPTEYVVIYYDPAGQVTVATPIAQVGAALLPAAPCVLALR</sequence>
<dbReference type="AlphaFoldDB" id="A0A431TXP4"/>
<organism evidence="1 2">
    <name type="scientific">Hymenobacter gummosus</name>
    <dbReference type="NCBI Taxonomy" id="1776032"/>
    <lineage>
        <taxon>Bacteria</taxon>
        <taxon>Pseudomonadati</taxon>
        <taxon>Bacteroidota</taxon>
        <taxon>Cytophagia</taxon>
        <taxon>Cytophagales</taxon>
        <taxon>Hymenobacteraceae</taxon>
        <taxon>Hymenobacter</taxon>
    </lineage>
</organism>